<dbReference type="KEGG" id="noa:BKM31_37495"/>
<evidence type="ECO:0000313" key="2">
    <source>
        <dbReference type="Proteomes" id="UP000190797"/>
    </source>
</evidence>
<proteinExistence type="predicted"/>
<accession>A0A1V0A870</accession>
<gene>
    <name evidence="1" type="ORF">BKM31_37495</name>
</gene>
<keyword evidence="2" id="KW-1185">Reference proteome</keyword>
<organism evidence="1 2">
    <name type="scientific">[Actinomadura] parvosata subsp. kistnae</name>
    <dbReference type="NCBI Taxonomy" id="1909395"/>
    <lineage>
        <taxon>Bacteria</taxon>
        <taxon>Bacillati</taxon>
        <taxon>Actinomycetota</taxon>
        <taxon>Actinomycetes</taxon>
        <taxon>Streptosporangiales</taxon>
        <taxon>Streptosporangiaceae</taxon>
        <taxon>Nonomuraea</taxon>
    </lineage>
</organism>
<name>A0A1V0A870_9ACTN</name>
<reference evidence="2" key="1">
    <citation type="journal article" date="2017" name="Med. Chem. Commun.">
        <title>Nonomuraea sp. ATCC 55076 harbours the largest actinomycete chromosome to date and the kistamicin biosynthetic gene cluster.</title>
        <authorList>
            <person name="Nazari B."/>
            <person name="Forneris C.C."/>
            <person name="Gibson M.I."/>
            <person name="Moon K."/>
            <person name="Schramma K.R."/>
            <person name="Seyedsayamdost M.R."/>
        </authorList>
    </citation>
    <scope>NUCLEOTIDE SEQUENCE [LARGE SCALE GENOMIC DNA]</scope>
    <source>
        <strain evidence="2">ATCC 55076</strain>
    </source>
</reference>
<dbReference type="Proteomes" id="UP000190797">
    <property type="component" value="Chromosome"/>
</dbReference>
<dbReference type="AlphaFoldDB" id="A0A1V0A870"/>
<sequence>MWRPGFADHMRESRPLCWAGSFGGWLGGVSVGVWAFQGWEGLAGFWRGEWATWLDWGISLSGEGDAVGRRCGGWGRRGWVLGPVYTP</sequence>
<protein>
    <submittedName>
        <fullName evidence="1">Uncharacterized protein</fullName>
    </submittedName>
</protein>
<evidence type="ECO:0000313" key="1">
    <source>
        <dbReference type="EMBL" id="AQZ66394.1"/>
    </source>
</evidence>
<dbReference type="EMBL" id="CP017717">
    <property type="protein sequence ID" value="AQZ66394.1"/>
    <property type="molecule type" value="Genomic_DNA"/>
</dbReference>